<keyword evidence="1" id="KW-1185">Reference proteome</keyword>
<reference evidence="1" key="1">
    <citation type="journal article" date="2014" name="Nat. Commun.">
        <title>The tobacco genome sequence and its comparison with those of tomato and potato.</title>
        <authorList>
            <person name="Sierro N."/>
            <person name="Battey J.N."/>
            <person name="Ouadi S."/>
            <person name="Bakaher N."/>
            <person name="Bovet L."/>
            <person name="Willig A."/>
            <person name="Goepfert S."/>
            <person name="Peitsch M.C."/>
            <person name="Ivanov N.V."/>
        </authorList>
    </citation>
    <scope>NUCLEOTIDE SEQUENCE [LARGE SCALE GENOMIC DNA]</scope>
</reference>
<protein>
    <submittedName>
        <fullName evidence="2">Uncharacterized protein LOC142168895</fullName>
    </submittedName>
</protein>
<reference evidence="2" key="2">
    <citation type="submission" date="2025-08" db="UniProtKB">
        <authorList>
            <consortium name="RefSeq"/>
        </authorList>
    </citation>
    <scope>IDENTIFICATION</scope>
    <source>
        <tissue evidence="2">Leaf</tissue>
    </source>
</reference>
<evidence type="ECO:0000313" key="2">
    <source>
        <dbReference type="RefSeq" id="XP_075086168.1"/>
    </source>
</evidence>
<dbReference type="RefSeq" id="XP_075086168.1">
    <property type="nucleotide sequence ID" value="XM_075230067.1"/>
</dbReference>
<gene>
    <name evidence="2" type="primary">LOC142168895</name>
</gene>
<name>A0AC58SMH3_TOBAC</name>
<proteinExistence type="predicted"/>
<accession>A0AC58SMH3</accession>
<sequence length="1008" mass="113318">MARRSLKLRRNWLQLIRGSIDITSYFNKLKKLWDKLRFMRASCGSSYTCSAKSELQREDEKNKLHQFLMGLNETYIGVRSNLLMMHPPPSLDTTYSILLQDERQRQVSSPSQFSAESASFNAHLTNKVSGSLNPHSTDKFPVLQTSWFPPSFKFTKDRRTAANVEVQSPNVDSEGTYFQAEGSSDQGSLVPGLSKDQYTQLMLLLQSMPQLSESLPQSNLMASANFAGILTPSNSVKNVSYGACMLTKVHDCIWIIDSGATDYMTSNKDLLFDIKTLVIPYLVTLPNGYKVKVTCTGSLHFLSFTLHHVLYVTSFHYNLISVSKLVSQLDCIVLFTKFTCLIHASSLKRPLVIGKLDHGLYKLVHSSASSQFDVLTSASSSACYSSLPSDFIHCKYHAPLASDSVTASYCTYHSGLNKMELLWHHKLGHMPFARMREISDLPLDDFTRDTWTHLMGSKSNAFSLIKAFISMVKTQFNTAIQIIRSDNAFELGSSNSSREFFVKTGIIDQTYCSHTPQQNGIVERKYSSTSACLHTLSDTAEFEPHSYQQASSIPAWKKAMRKEFEAPQANHTWCVIELHVGKKPIGCKWVYKIKYKAGGTVEIYKARLVVRGDAQVEGVDFNETFSHIVKFSTVKCLITMAVKRSWPIFQLDVNNAFLHGDLDEEVYMKIPPGLCATSSSESSSHLVCHLQNSLYGLRQASRQWYAKLSHALCSRGYTHSLNDYSLFSKYSGSSIILLAVYVDDIILTGIEVAYVPSGLLLHQKKFIRDLLKEYHCEDASSVTCRLDLNHKLKADMGELLPSPEQYRSWVGKLNFLTHTRPDLSFTVQHLSQFLQSLYVSHMHAALHILRYLKGSSDVRVFISSSTDLSLSAYYDSDWAACSDTRRSFTGFCILLGDSLVGWKAKKQPVMSLSSAEVEYKAISKVVAELVWVVRLLSDFGISVPADVPVFYDNQAAIHIAKNHVFHEQTKHIEVDCHFIITKLGEGLIDLHHVPTSSQLVDVFTKLSL</sequence>
<organism evidence="1 2">
    <name type="scientific">Nicotiana tabacum</name>
    <name type="common">Common tobacco</name>
    <dbReference type="NCBI Taxonomy" id="4097"/>
    <lineage>
        <taxon>Eukaryota</taxon>
        <taxon>Viridiplantae</taxon>
        <taxon>Streptophyta</taxon>
        <taxon>Embryophyta</taxon>
        <taxon>Tracheophyta</taxon>
        <taxon>Spermatophyta</taxon>
        <taxon>Magnoliopsida</taxon>
        <taxon>eudicotyledons</taxon>
        <taxon>Gunneridae</taxon>
        <taxon>Pentapetalae</taxon>
        <taxon>asterids</taxon>
        <taxon>lamiids</taxon>
        <taxon>Solanales</taxon>
        <taxon>Solanaceae</taxon>
        <taxon>Nicotianoideae</taxon>
        <taxon>Nicotianeae</taxon>
        <taxon>Nicotiana</taxon>
    </lineage>
</organism>
<dbReference type="Proteomes" id="UP000790787">
    <property type="component" value="Chromosome 14"/>
</dbReference>
<evidence type="ECO:0000313" key="1">
    <source>
        <dbReference type="Proteomes" id="UP000790787"/>
    </source>
</evidence>